<dbReference type="EMBL" id="JBHPON010000002">
    <property type="protein sequence ID" value="MFC6036921.1"/>
    <property type="molecule type" value="Genomic_DNA"/>
</dbReference>
<gene>
    <name evidence="1" type="ORF">ACFMB1_15290</name>
</gene>
<evidence type="ECO:0000313" key="1">
    <source>
        <dbReference type="EMBL" id="MFC6036921.1"/>
    </source>
</evidence>
<evidence type="ECO:0000313" key="2">
    <source>
        <dbReference type="Proteomes" id="UP001596116"/>
    </source>
</evidence>
<dbReference type="RefSeq" id="WP_379881828.1">
    <property type="nucleotide sequence ID" value="NZ_JBHPON010000002.1"/>
</dbReference>
<comment type="caution">
    <text evidence="1">The sequence shown here is derived from an EMBL/GenBank/DDBJ whole genome shotgun (WGS) entry which is preliminary data.</text>
</comment>
<proteinExistence type="predicted"/>
<accession>A0ABW1L1U9</accession>
<name>A0ABW1L1U9_9PROT</name>
<organism evidence="1 2">
    <name type="scientific">Hyphococcus aureus</name>
    <dbReference type="NCBI Taxonomy" id="2666033"/>
    <lineage>
        <taxon>Bacteria</taxon>
        <taxon>Pseudomonadati</taxon>
        <taxon>Pseudomonadota</taxon>
        <taxon>Alphaproteobacteria</taxon>
        <taxon>Parvularculales</taxon>
        <taxon>Parvularculaceae</taxon>
        <taxon>Hyphococcus</taxon>
    </lineage>
</organism>
<protein>
    <submittedName>
        <fullName evidence="1">Uncharacterized protein</fullName>
    </submittedName>
</protein>
<sequence length="169" mass="19416">MATKPRFLNMDTDIPETESGRGFLSEWAGIAEPDPLVAAQIVWRYAAKVLTPRALAEERRKAGDPSASPRDYDCGCPISVTDNAPRCFGYRDCKFRDRYEAPPRFANDPVRHRTEKAEYEKLYADLLSLPEQESLPLMARIFHWYDREVLAKKRRRGTNRWPGRGHCSG</sequence>
<dbReference type="Proteomes" id="UP001596116">
    <property type="component" value="Unassembled WGS sequence"/>
</dbReference>
<keyword evidence="2" id="KW-1185">Reference proteome</keyword>
<reference evidence="1 2" key="1">
    <citation type="submission" date="2024-09" db="EMBL/GenBank/DDBJ databases">
        <authorList>
            <person name="Zhang Z.-H."/>
        </authorList>
    </citation>
    <scope>NUCLEOTIDE SEQUENCE [LARGE SCALE GENOMIC DNA]</scope>
    <source>
        <strain evidence="1 2">HHTR114</strain>
    </source>
</reference>